<accession>A0A6J1BS37</accession>
<dbReference type="SUPFAM" id="SSF118290">
    <property type="entry name" value="WRKY DNA-binding domain"/>
    <property type="match status" value="1"/>
</dbReference>
<keyword evidence="5" id="KW-0539">Nucleus</keyword>
<evidence type="ECO:0000313" key="8">
    <source>
        <dbReference type="Proteomes" id="UP000504603"/>
    </source>
</evidence>
<dbReference type="SMART" id="SM00774">
    <property type="entry name" value="WRKY"/>
    <property type="match status" value="1"/>
</dbReference>
<evidence type="ECO:0000256" key="5">
    <source>
        <dbReference type="ARBA" id="ARBA00023242"/>
    </source>
</evidence>
<dbReference type="AlphaFoldDB" id="A0A6J1BS37"/>
<keyword evidence="4" id="KW-0804">Transcription</keyword>
<dbReference type="Proteomes" id="UP000504603">
    <property type="component" value="Unplaced"/>
</dbReference>
<dbReference type="OrthoDB" id="1931489at2759"/>
<protein>
    <submittedName>
        <fullName evidence="9">WRKY transcription factor WRKY76-like</fullName>
    </submittedName>
</protein>
<dbReference type="GeneID" id="111005051"/>
<evidence type="ECO:0000256" key="2">
    <source>
        <dbReference type="ARBA" id="ARBA00023015"/>
    </source>
</evidence>
<keyword evidence="3" id="KW-0238">DNA-binding</keyword>
<organism evidence="8 9">
    <name type="scientific">Momordica charantia</name>
    <name type="common">Bitter gourd</name>
    <name type="synonym">Balsam pear</name>
    <dbReference type="NCBI Taxonomy" id="3673"/>
    <lineage>
        <taxon>Eukaryota</taxon>
        <taxon>Viridiplantae</taxon>
        <taxon>Streptophyta</taxon>
        <taxon>Embryophyta</taxon>
        <taxon>Tracheophyta</taxon>
        <taxon>Spermatophyta</taxon>
        <taxon>Magnoliopsida</taxon>
        <taxon>eudicotyledons</taxon>
        <taxon>Gunneridae</taxon>
        <taxon>Pentapetalae</taxon>
        <taxon>rosids</taxon>
        <taxon>fabids</taxon>
        <taxon>Cucurbitales</taxon>
        <taxon>Cucurbitaceae</taxon>
        <taxon>Momordiceae</taxon>
        <taxon>Momordica</taxon>
    </lineage>
</organism>
<evidence type="ECO:0000256" key="4">
    <source>
        <dbReference type="ARBA" id="ARBA00023163"/>
    </source>
</evidence>
<evidence type="ECO:0000313" key="9">
    <source>
        <dbReference type="RefSeq" id="XP_022132094.1"/>
    </source>
</evidence>
<evidence type="ECO:0000256" key="3">
    <source>
        <dbReference type="ARBA" id="ARBA00023125"/>
    </source>
</evidence>
<dbReference type="InterPro" id="IPR003657">
    <property type="entry name" value="WRKY_dom"/>
</dbReference>
<dbReference type="KEGG" id="mcha:111005051"/>
<evidence type="ECO:0000259" key="7">
    <source>
        <dbReference type="PROSITE" id="PS50811"/>
    </source>
</evidence>
<reference evidence="9" key="1">
    <citation type="submission" date="2025-08" db="UniProtKB">
        <authorList>
            <consortium name="RefSeq"/>
        </authorList>
    </citation>
    <scope>IDENTIFICATION</scope>
    <source>
        <strain evidence="9">OHB3-1</strain>
    </source>
</reference>
<evidence type="ECO:0000256" key="1">
    <source>
        <dbReference type="ARBA" id="ARBA00004123"/>
    </source>
</evidence>
<dbReference type="GO" id="GO:0005634">
    <property type="term" value="C:nucleus"/>
    <property type="evidence" value="ECO:0007669"/>
    <property type="project" value="UniProtKB-SubCell"/>
</dbReference>
<dbReference type="PANTHER" id="PTHR31221">
    <property type="entry name" value="WRKY TRANSCRIPTION FACTOR PROTEIN 1-RELATED"/>
    <property type="match status" value="1"/>
</dbReference>
<evidence type="ECO:0000256" key="6">
    <source>
        <dbReference type="SAM" id="Coils"/>
    </source>
</evidence>
<dbReference type="RefSeq" id="XP_022132094.1">
    <property type="nucleotide sequence ID" value="XM_022276402.1"/>
</dbReference>
<dbReference type="PROSITE" id="PS50811">
    <property type="entry name" value="WRKY"/>
    <property type="match status" value="1"/>
</dbReference>
<keyword evidence="2" id="KW-0805">Transcription regulation</keyword>
<keyword evidence="8" id="KW-1185">Reference proteome</keyword>
<dbReference type="GO" id="GO:0003700">
    <property type="term" value="F:DNA-binding transcription factor activity"/>
    <property type="evidence" value="ECO:0007669"/>
    <property type="project" value="InterPro"/>
</dbReference>
<comment type="subcellular location">
    <subcellularLocation>
        <location evidence="1">Nucleus</location>
    </subcellularLocation>
</comment>
<sequence>MDSDALAKQKVECLQKELERLRKANEALNFALGVMSMKNLIISRETNTNSQVGVFLEGSDLNCNSNKRARADLQARAGLGAPSTTQTYVRTGFKDQALMAKDGYRWRKYGQKITKDNQYPRAYFNCSSRGCPVKKKVQRSLEDKSMVMVSYQDQHNHECDSPSHGSTRPFLSRSSPVVVHCLPSTPCNATVPLVSLDLDLTLALCGGNKEDRNNNL</sequence>
<dbReference type="Pfam" id="PF03106">
    <property type="entry name" value="WRKY"/>
    <property type="match status" value="1"/>
</dbReference>
<dbReference type="GO" id="GO:0043565">
    <property type="term" value="F:sequence-specific DNA binding"/>
    <property type="evidence" value="ECO:0007669"/>
    <property type="project" value="InterPro"/>
</dbReference>
<proteinExistence type="predicted"/>
<name>A0A6J1BS37_MOMCH</name>
<feature type="coiled-coil region" evidence="6">
    <location>
        <begin position="4"/>
        <end position="31"/>
    </location>
</feature>
<dbReference type="PANTHER" id="PTHR31221:SF193">
    <property type="entry name" value="WRKY TRANSCRIPTION FACTOR PROTEIN 1-RELATED"/>
    <property type="match status" value="1"/>
</dbReference>
<gene>
    <name evidence="9" type="primary">LOC111005051</name>
</gene>
<dbReference type="Gene3D" id="2.20.25.80">
    <property type="entry name" value="WRKY domain"/>
    <property type="match status" value="1"/>
</dbReference>
<dbReference type="InterPro" id="IPR044810">
    <property type="entry name" value="WRKY_plant"/>
</dbReference>
<keyword evidence="6" id="KW-0175">Coiled coil</keyword>
<dbReference type="InterPro" id="IPR036576">
    <property type="entry name" value="WRKY_dom_sf"/>
</dbReference>
<feature type="domain" description="WRKY" evidence="7">
    <location>
        <begin position="95"/>
        <end position="160"/>
    </location>
</feature>